<dbReference type="SUPFAM" id="SSF101898">
    <property type="entry name" value="NHL repeat"/>
    <property type="match status" value="1"/>
</dbReference>
<dbReference type="Gene3D" id="2.120.10.30">
    <property type="entry name" value="TolB, C-terminal domain"/>
    <property type="match status" value="1"/>
</dbReference>
<evidence type="ECO:0000313" key="3">
    <source>
        <dbReference type="Proteomes" id="UP000748308"/>
    </source>
</evidence>
<evidence type="ECO:0000313" key="2">
    <source>
        <dbReference type="EMBL" id="MBM3316670.1"/>
    </source>
</evidence>
<proteinExistence type="predicted"/>
<organism evidence="2 3">
    <name type="scientific">Eiseniibacteriota bacterium</name>
    <dbReference type="NCBI Taxonomy" id="2212470"/>
    <lineage>
        <taxon>Bacteria</taxon>
        <taxon>Candidatus Eiseniibacteriota</taxon>
    </lineage>
</organism>
<dbReference type="AlphaFoldDB" id="A0A937X6W7"/>
<comment type="caution">
    <text evidence="2">The sequence shown here is derived from an EMBL/GenBank/DDBJ whole genome shotgun (WGS) entry which is preliminary data.</text>
</comment>
<accession>A0A937X6W7</accession>
<evidence type="ECO:0000256" key="1">
    <source>
        <dbReference type="SAM" id="SignalP"/>
    </source>
</evidence>
<protein>
    <recommendedName>
        <fullName evidence="4">6-bladed beta-propeller</fullName>
    </recommendedName>
</protein>
<gene>
    <name evidence="2" type="ORF">FJY75_02350</name>
</gene>
<feature type="chain" id="PRO_5037942355" description="6-bladed beta-propeller" evidence="1">
    <location>
        <begin position="29"/>
        <end position="408"/>
    </location>
</feature>
<sequence length="408" mass="44028">MKRLAVPFLSRLSVLFVAAALLPGGARADVPRVRNGDTPQQGVRTLRLSELWRAGGEEDEILFGAIGQAAADEEGKVYLLDRQLAHVQVFSPDGRLLGTLGREGDGPGELRRPRDLVLLPDAAIGVLQMSPGMIVKLARDGTPAGSIILGAGDPLAGGRHMAYGAACRGGSLVVCAEAMSPRAGEISQHRYLARVDETGGAVVRYLERTITQDVSTAVWDEAVDYFVHLGGWALGPDGRVYAAPVRDRYEIRVYRPDGTPELIITRPFKPRRRTAEEKERAQQSRRMIVLGREIDRIACDDDPVVLQMRVDGANRLWVLHGRSGHDQPEGVFQTYDIFDPDGSFVLQTAIACEGRRGDRLFFLGDDRALLVKGYAGAAMAAVGGGVAGGAAGEDEAAPPEVVCYRIPE</sequence>
<evidence type="ECO:0008006" key="4">
    <source>
        <dbReference type="Google" id="ProtNLM"/>
    </source>
</evidence>
<reference evidence="2" key="1">
    <citation type="submission" date="2019-03" db="EMBL/GenBank/DDBJ databases">
        <title>Lake Tanganyika Metagenome-Assembled Genomes (MAGs).</title>
        <authorList>
            <person name="Tran P."/>
        </authorList>
    </citation>
    <scope>NUCLEOTIDE SEQUENCE</scope>
    <source>
        <strain evidence="2">M_DeepCast_400m_m2_100</strain>
    </source>
</reference>
<dbReference type="InterPro" id="IPR011042">
    <property type="entry name" value="6-blade_b-propeller_TolB-like"/>
</dbReference>
<name>A0A937X6W7_UNCEI</name>
<dbReference type="Proteomes" id="UP000748308">
    <property type="component" value="Unassembled WGS sequence"/>
</dbReference>
<feature type="signal peptide" evidence="1">
    <location>
        <begin position="1"/>
        <end position="28"/>
    </location>
</feature>
<keyword evidence="1" id="KW-0732">Signal</keyword>
<dbReference type="EMBL" id="VGIY01000031">
    <property type="protein sequence ID" value="MBM3316670.1"/>
    <property type="molecule type" value="Genomic_DNA"/>
</dbReference>